<reference evidence="10 11" key="1">
    <citation type="submission" date="2016-03" db="EMBL/GenBank/DDBJ databases">
        <title>Fine-scale spatial genetic structure of a fungal parasite of coffee scale insects.</title>
        <authorList>
            <person name="Jackson D."/>
            <person name="Zemenick K.A."/>
            <person name="Malloure B."/>
            <person name="Quandt C.A."/>
            <person name="James T.Y."/>
        </authorList>
    </citation>
    <scope>NUCLEOTIDE SEQUENCE [LARGE SCALE GENOMIC DNA]</scope>
    <source>
        <strain evidence="10 11">UM487</strain>
    </source>
</reference>
<keyword evidence="7" id="KW-0482">Metalloprotease</keyword>
<evidence type="ECO:0000313" key="10">
    <source>
        <dbReference type="EMBL" id="OAR01642.1"/>
    </source>
</evidence>
<dbReference type="SUPFAM" id="SSF55486">
    <property type="entry name" value="Metalloproteases ('zincins'), catalytic domain"/>
    <property type="match status" value="1"/>
</dbReference>
<dbReference type="GO" id="GO:0004222">
    <property type="term" value="F:metalloendopeptidase activity"/>
    <property type="evidence" value="ECO:0007669"/>
    <property type="project" value="InterPro"/>
</dbReference>
<keyword evidence="11" id="KW-1185">Reference proteome</keyword>
<evidence type="ECO:0000256" key="3">
    <source>
        <dbReference type="ARBA" id="ARBA00022670"/>
    </source>
</evidence>
<dbReference type="OrthoDB" id="412874at2759"/>
<dbReference type="GO" id="GO:0006508">
    <property type="term" value="P:proteolysis"/>
    <property type="evidence" value="ECO:0007669"/>
    <property type="project" value="UniProtKB-KW"/>
</dbReference>
<dbReference type="PANTHER" id="PTHR37016">
    <property type="match status" value="1"/>
</dbReference>
<sequence length="89" mass="9887">MTQRSEDAENLPIAYRQGQSLRRADRRDGPDQATTNLHEAAHLRQVKGTEDYGGDGCDFLQSLAEEENLNQADTFATFANASNLRCQGE</sequence>
<organism evidence="10 11">
    <name type="scientific">Cordyceps confragosa</name>
    <name type="common">Lecanicillium lecanii</name>
    <dbReference type="NCBI Taxonomy" id="2714763"/>
    <lineage>
        <taxon>Eukaryota</taxon>
        <taxon>Fungi</taxon>
        <taxon>Dikarya</taxon>
        <taxon>Ascomycota</taxon>
        <taxon>Pezizomycotina</taxon>
        <taxon>Sordariomycetes</taxon>
        <taxon>Hypocreomycetidae</taxon>
        <taxon>Hypocreales</taxon>
        <taxon>Cordycipitaceae</taxon>
        <taxon>Akanthomyces</taxon>
    </lineage>
</organism>
<dbReference type="Pfam" id="PF14521">
    <property type="entry name" value="Aspzincin_M35"/>
    <property type="match status" value="1"/>
</dbReference>
<keyword evidence="5" id="KW-0378">Hydrolase</keyword>
<protein>
    <recommendedName>
        <fullName evidence="9">Lysine-specific metallo-endopeptidase domain-containing protein</fullName>
    </recommendedName>
</protein>
<dbReference type="EMBL" id="LUKN01001062">
    <property type="protein sequence ID" value="OAR01642.1"/>
    <property type="molecule type" value="Genomic_DNA"/>
</dbReference>
<accession>A0A179IID9</accession>
<dbReference type="InterPro" id="IPR050414">
    <property type="entry name" value="Fungal_M35_metalloproteases"/>
</dbReference>
<dbReference type="InterPro" id="IPR029463">
    <property type="entry name" value="Lys_MEP"/>
</dbReference>
<evidence type="ECO:0000256" key="7">
    <source>
        <dbReference type="ARBA" id="ARBA00023049"/>
    </source>
</evidence>
<dbReference type="InterPro" id="IPR024079">
    <property type="entry name" value="MetalloPept_cat_dom_sf"/>
</dbReference>
<evidence type="ECO:0000256" key="4">
    <source>
        <dbReference type="ARBA" id="ARBA00022723"/>
    </source>
</evidence>
<feature type="non-terminal residue" evidence="10">
    <location>
        <position position="89"/>
    </location>
</feature>
<dbReference type="GO" id="GO:0046872">
    <property type="term" value="F:metal ion binding"/>
    <property type="evidence" value="ECO:0007669"/>
    <property type="project" value="UniProtKB-KW"/>
</dbReference>
<evidence type="ECO:0000256" key="8">
    <source>
        <dbReference type="SAM" id="MobiDB-lite"/>
    </source>
</evidence>
<dbReference type="Gene3D" id="3.40.390.10">
    <property type="entry name" value="Collagenase (Catalytic Domain)"/>
    <property type="match status" value="1"/>
</dbReference>
<comment type="cofactor">
    <cofactor evidence="1">
        <name>Zn(2+)</name>
        <dbReference type="ChEBI" id="CHEBI:29105"/>
    </cofactor>
</comment>
<feature type="domain" description="Lysine-specific metallo-endopeptidase" evidence="9">
    <location>
        <begin position="26"/>
        <end position="80"/>
    </location>
</feature>
<proteinExistence type="inferred from homology"/>
<comment type="caution">
    <text evidence="10">The sequence shown here is derived from an EMBL/GenBank/DDBJ whole genome shotgun (WGS) entry which is preliminary data.</text>
</comment>
<evidence type="ECO:0000256" key="2">
    <source>
        <dbReference type="ARBA" id="ARBA00010279"/>
    </source>
</evidence>
<evidence type="ECO:0000313" key="11">
    <source>
        <dbReference type="Proteomes" id="UP000243081"/>
    </source>
</evidence>
<dbReference type="AlphaFoldDB" id="A0A179IID9"/>
<keyword evidence="6" id="KW-0862">Zinc</keyword>
<evidence type="ECO:0000256" key="5">
    <source>
        <dbReference type="ARBA" id="ARBA00022801"/>
    </source>
</evidence>
<evidence type="ECO:0000259" key="9">
    <source>
        <dbReference type="Pfam" id="PF14521"/>
    </source>
</evidence>
<gene>
    <name evidence="10" type="ORF">LLEC1_03141</name>
</gene>
<feature type="region of interest" description="Disordered" evidence="8">
    <location>
        <begin position="1"/>
        <end position="44"/>
    </location>
</feature>
<keyword evidence="3" id="KW-0645">Protease</keyword>
<evidence type="ECO:0000256" key="6">
    <source>
        <dbReference type="ARBA" id="ARBA00022833"/>
    </source>
</evidence>
<evidence type="ECO:0000256" key="1">
    <source>
        <dbReference type="ARBA" id="ARBA00001947"/>
    </source>
</evidence>
<dbReference type="Proteomes" id="UP000243081">
    <property type="component" value="Unassembled WGS sequence"/>
</dbReference>
<comment type="similarity">
    <text evidence="2">Belongs to the peptidase M35 family.</text>
</comment>
<keyword evidence="4" id="KW-0479">Metal-binding</keyword>
<dbReference type="PANTHER" id="PTHR37016:SF2">
    <property type="entry name" value="NEUTRAL PROTEASE 2 HOMOLOG SNOG_02177"/>
    <property type="match status" value="1"/>
</dbReference>
<name>A0A179IID9_CORDF</name>